<keyword evidence="4" id="KW-1185">Reference proteome</keyword>
<evidence type="ECO:0000256" key="1">
    <source>
        <dbReference type="ARBA" id="ARBA00006547"/>
    </source>
</evidence>
<dbReference type="SUPFAM" id="SSF54001">
    <property type="entry name" value="Cysteine proteinases"/>
    <property type="match status" value="1"/>
</dbReference>
<proteinExistence type="inferred from homology"/>
<comment type="similarity">
    <text evidence="1 2">Belongs to the arylamine N-acetyltransferase family.</text>
</comment>
<dbReference type="Gene3D" id="2.40.128.150">
    <property type="entry name" value="Cysteine proteinases"/>
    <property type="match status" value="1"/>
</dbReference>
<name>A0ABQ3UZ48_9CHLR</name>
<dbReference type="PANTHER" id="PTHR11786">
    <property type="entry name" value="N-HYDROXYARYLAMINE O-ACETYLTRANSFERASE"/>
    <property type="match status" value="1"/>
</dbReference>
<sequence>MKMDIQAYLRRIDYQGSLEPNIQTLNALHEAHLLSVPFENLDIHLGREIRLDERSLWTKVIEERRGGFCYELNGLFASLLRALGFQVDLLSAGVGHSSGGFGPEFDHLTLLVHLEEDWLADVGFGDSFRLPLRMQPALMQPQTWGSYRLVQEDEYWVLERQYDDWKPEYRFTLQPHILSDFSAMCHYQQTSPQSHFTQNRVCSLARNDGRITLSNQRLITTVHGERQEQILASQEEYSAALATYFGVYLKA</sequence>
<dbReference type="InterPro" id="IPR038765">
    <property type="entry name" value="Papain-like_cys_pep_sf"/>
</dbReference>
<organism evidence="3 4">
    <name type="scientific">Ktedonobacter robiniae</name>
    <dbReference type="NCBI Taxonomy" id="2778365"/>
    <lineage>
        <taxon>Bacteria</taxon>
        <taxon>Bacillati</taxon>
        <taxon>Chloroflexota</taxon>
        <taxon>Ktedonobacteria</taxon>
        <taxon>Ktedonobacterales</taxon>
        <taxon>Ktedonobacteraceae</taxon>
        <taxon>Ktedonobacter</taxon>
    </lineage>
</organism>
<comment type="caution">
    <text evidence="3">The sequence shown here is derived from an EMBL/GenBank/DDBJ whole genome shotgun (WGS) entry which is preliminary data.</text>
</comment>
<protein>
    <submittedName>
        <fullName evidence="3">Acetyltransferase</fullName>
    </submittedName>
</protein>
<dbReference type="InterPro" id="IPR001447">
    <property type="entry name" value="Arylamine_N-AcTrfase"/>
</dbReference>
<dbReference type="PRINTS" id="PR01543">
    <property type="entry name" value="ANATRNSFRASE"/>
</dbReference>
<accession>A0ABQ3UZ48</accession>
<reference evidence="3 4" key="1">
    <citation type="journal article" date="2021" name="Int. J. Syst. Evol. Microbiol.">
        <title>Reticulibacter mediterranei gen. nov., sp. nov., within the new family Reticulibacteraceae fam. nov., and Ktedonospora formicarum gen. nov., sp. nov., Ktedonobacter robiniae sp. nov., Dictyobacter formicarum sp. nov. and Dictyobacter arantiisoli sp. nov., belonging to the class Ktedonobacteria.</title>
        <authorList>
            <person name="Yabe S."/>
            <person name="Zheng Y."/>
            <person name="Wang C.M."/>
            <person name="Sakai Y."/>
            <person name="Abe K."/>
            <person name="Yokota A."/>
            <person name="Donadio S."/>
            <person name="Cavaletti L."/>
            <person name="Monciardini P."/>
        </authorList>
    </citation>
    <scope>NUCLEOTIDE SEQUENCE [LARGE SCALE GENOMIC DNA]</scope>
    <source>
        <strain evidence="3 4">SOSP1-30</strain>
    </source>
</reference>
<dbReference type="Gene3D" id="3.30.2140.10">
    <property type="entry name" value="Arylamine N-acetyltransferase"/>
    <property type="match status" value="1"/>
</dbReference>
<dbReference type="EMBL" id="BNJG01000002">
    <property type="protein sequence ID" value="GHO58124.1"/>
    <property type="molecule type" value="Genomic_DNA"/>
</dbReference>
<gene>
    <name evidence="3" type="ORF">KSB_65990</name>
</gene>
<dbReference type="PANTHER" id="PTHR11786:SF0">
    <property type="entry name" value="ARYLAMINE N-ACETYLTRANSFERASE 4-RELATED"/>
    <property type="match status" value="1"/>
</dbReference>
<evidence type="ECO:0000256" key="2">
    <source>
        <dbReference type="RuleBase" id="RU003452"/>
    </source>
</evidence>
<evidence type="ECO:0000313" key="3">
    <source>
        <dbReference type="EMBL" id="GHO58124.1"/>
    </source>
</evidence>
<evidence type="ECO:0000313" key="4">
    <source>
        <dbReference type="Proteomes" id="UP000654345"/>
    </source>
</evidence>
<dbReference type="Proteomes" id="UP000654345">
    <property type="component" value="Unassembled WGS sequence"/>
</dbReference>
<dbReference type="Pfam" id="PF00797">
    <property type="entry name" value="Acetyltransf_2"/>
    <property type="match status" value="1"/>
</dbReference>